<evidence type="ECO:0000256" key="2">
    <source>
        <dbReference type="SAM" id="Phobius"/>
    </source>
</evidence>
<keyword evidence="2" id="KW-0812">Transmembrane</keyword>
<organism evidence="3 4">
    <name type="scientific">Sphaceloma murrayae</name>
    <dbReference type="NCBI Taxonomy" id="2082308"/>
    <lineage>
        <taxon>Eukaryota</taxon>
        <taxon>Fungi</taxon>
        <taxon>Dikarya</taxon>
        <taxon>Ascomycota</taxon>
        <taxon>Pezizomycotina</taxon>
        <taxon>Dothideomycetes</taxon>
        <taxon>Dothideomycetidae</taxon>
        <taxon>Myriangiales</taxon>
        <taxon>Elsinoaceae</taxon>
        <taxon>Sphaceloma</taxon>
    </lineage>
</organism>
<feature type="compositionally biased region" description="Basic and acidic residues" evidence="1">
    <location>
        <begin position="372"/>
        <end position="382"/>
    </location>
</feature>
<gene>
    <name evidence="3" type="ORF">CAC42_2209</name>
</gene>
<feature type="transmembrane region" description="Helical" evidence="2">
    <location>
        <begin position="281"/>
        <end position="302"/>
    </location>
</feature>
<evidence type="ECO:0000256" key="1">
    <source>
        <dbReference type="SAM" id="MobiDB-lite"/>
    </source>
</evidence>
<feature type="compositionally biased region" description="Basic and acidic residues" evidence="1">
    <location>
        <begin position="389"/>
        <end position="409"/>
    </location>
</feature>
<evidence type="ECO:0000313" key="4">
    <source>
        <dbReference type="Proteomes" id="UP000243797"/>
    </source>
</evidence>
<keyword evidence="2" id="KW-1133">Transmembrane helix</keyword>
<comment type="caution">
    <text evidence="3">The sequence shown here is derived from an EMBL/GenBank/DDBJ whole genome shotgun (WGS) entry which is preliminary data.</text>
</comment>
<accession>A0A2K1QJA5</accession>
<keyword evidence="2" id="KW-0472">Membrane</keyword>
<feature type="compositionally biased region" description="Low complexity" evidence="1">
    <location>
        <begin position="71"/>
        <end position="85"/>
    </location>
</feature>
<name>A0A2K1QJA5_9PEZI</name>
<feature type="region of interest" description="Disordered" evidence="1">
    <location>
        <begin position="372"/>
        <end position="433"/>
    </location>
</feature>
<dbReference type="Proteomes" id="UP000243797">
    <property type="component" value="Unassembled WGS sequence"/>
</dbReference>
<feature type="compositionally biased region" description="Basic residues" evidence="1">
    <location>
        <begin position="120"/>
        <end position="129"/>
    </location>
</feature>
<proteinExistence type="predicted"/>
<dbReference type="STRING" id="2082308.A0A2K1QJA5"/>
<evidence type="ECO:0000313" key="3">
    <source>
        <dbReference type="EMBL" id="PNS14980.1"/>
    </source>
</evidence>
<reference evidence="3 4" key="1">
    <citation type="submission" date="2017-06" db="EMBL/GenBank/DDBJ databases">
        <title>Draft genome sequence of a variant of Elsinoe murrayae.</title>
        <authorList>
            <person name="Cheng Q."/>
        </authorList>
    </citation>
    <scope>NUCLEOTIDE SEQUENCE [LARGE SCALE GENOMIC DNA]</scope>
    <source>
        <strain evidence="3 4">CQ-2017a</strain>
    </source>
</reference>
<dbReference type="OrthoDB" id="5402307at2759"/>
<feature type="region of interest" description="Disordered" evidence="1">
    <location>
        <begin position="45"/>
        <end position="142"/>
    </location>
</feature>
<keyword evidence="4" id="KW-1185">Reference proteome</keyword>
<feature type="compositionally biased region" description="Basic and acidic residues" evidence="1">
    <location>
        <begin position="45"/>
        <end position="63"/>
    </location>
</feature>
<dbReference type="AlphaFoldDB" id="A0A2K1QJA5"/>
<protein>
    <submittedName>
        <fullName evidence="3">Uncharacterized protein</fullName>
    </submittedName>
</protein>
<dbReference type="InParanoid" id="A0A2K1QJA5"/>
<feature type="region of interest" description="Disordered" evidence="1">
    <location>
        <begin position="156"/>
        <end position="176"/>
    </location>
</feature>
<sequence length="458" mass="50890">MSGIKTVTYVTKGNTVVKTGKNLKNVFMDAQAAYRERKAEIQAVRKADLDEKKSRRALERLEVVSDDDESIASSRRSSTTSPRTSSHIKRKPVPPPSRPQTERRHSSSSVSSRKSDRHSPRSPRKHGPSRLRFEDHLSSPPNEAIGKELVRRATDGQIPTLSHHTHRPRSSRSASMTDLEMSLAYGDLPSPRPRALDRPLEENELRNQVSKLQQLLDEANCVQYSATAMIEQLQKNPDQLAAVALTLGEISNLVTKMAPAALTGLKGAFPAVFALLASPQFLIAAGVGVGITVIALGGYKIVKKIQKKKADRLLEEGGEDQEDDNELMEIRSDLSRIEIWRRGIAEEQARSLGTSVDGEFVTPVAGRRLVEEGKLREGDLKSTRSGRSKRTEKAKSKASAKTKDKEREKEKRKKRKDSRADDDDESVFDKGKALIRDPNGIRSLFKKDNVRKPEPSLA</sequence>
<dbReference type="EMBL" id="NKHZ01000081">
    <property type="protein sequence ID" value="PNS14980.1"/>
    <property type="molecule type" value="Genomic_DNA"/>
</dbReference>